<proteinExistence type="inferred from homology"/>
<feature type="site" description="Important for catalysis" evidence="6">
    <location>
        <position position="129"/>
    </location>
</feature>
<dbReference type="CDD" id="cd01076">
    <property type="entry name" value="NAD_bind_1_Glu_DH"/>
    <property type="match status" value="1"/>
</dbReference>
<keyword evidence="2 3" id="KW-0560">Oxidoreductase</keyword>
<dbReference type="PIRSF" id="PIRSF000185">
    <property type="entry name" value="Glu_DH"/>
    <property type="match status" value="1"/>
</dbReference>
<dbReference type="Proteomes" id="UP000034354">
    <property type="component" value="Unassembled WGS sequence"/>
</dbReference>
<evidence type="ECO:0000259" key="8">
    <source>
        <dbReference type="SMART" id="SM00839"/>
    </source>
</evidence>
<dbReference type="SMART" id="SM00839">
    <property type="entry name" value="ELFV_dehydrog"/>
    <property type="match status" value="1"/>
</dbReference>
<evidence type="ECO:0000256" key="2">
    <source>
        <dbReference type="ARBA" id="ARBA00023002"/>
    </source>
</evidence>
<feature type="binding site" evidence="5">
    <location>
        <position position="205"/>
    </location>
    <ligand>
        <name>NAD(+)</name>
        <dbReference type="ChEBI" id="CHEBI:57540"/>
    </ligand>
</feature>
<name>A0A0G1QI63_9BACT</name>
<evidence type="ECO:0000256" key="3">
    <source>
        <dbReference type="PIRNR" id="PIRNR000185"/>
    </source>
</evidence>
<evidence type="ECO:0000256" key="7">
    <source>
        <dbReference type="RuleBase" id="RU004417"/>
    </source>
</evidence>
<dbReference type="InterPro" id="IPR006095">
    <property type="entry name" value="Glu/Leu/Phe/Val/Trp_DH"/>
</dbReference>
<dbReference type="PANTHER" id="PTHR11606:SF13">
    <property type="entry name" value="GLUTAMATE DEHYDROGENASE 1, MITOCHONDRIAL"/>
    <property type="match status" value="1"/>
</dbReference>
<organism evidence="9 10">
    <name type="scientific">Candidatus Uhrbacteria bacterium GW2011_GWE2_45_35</name>
    <dbReference type="NCBI Taxonomy" id="1618993"/>
    <lineage>
        <taxon>Bacteria</taxon>
        <taxon>Candidatus Uhriibacteriota</taxon>
    </lineage>
</organism>
<protein>
    <recommendedName>
        <fullName evidence="3">Glutamate dehydrogenase</fullName>
    </recommendedName>
</protein>
<dbReference type="InterPro" id="IPR033524">
    <property type="entry name" value="Glu/Leu/Phe/Val_DH_AS"/>
</dbReference>
<sequence length="395" mass="42735">MSNPFENALKQLDRAAKLQTFSPNFLAQMRQSQREVQISIPVKMNDGSQKIFIGYRVEHNNACGPYKGGIRYHQETNIDEVRALAFWMAIKCAVVGIPMGGGKGGITVDPKTRGMAPILGPKKDVPAPDVNTTPREMDWIADEYYKVTSDQKYKAVVTGKTIPAGGSLGRGTATGDGGYFVFEGLREKLGIEKGSCRVVVQGFGNAGQRMAELFHQNGYKVVGLSDSRGGIYNPEGLDVAAVGVHKKATRSVQDFAGAQNISNAELLELECEVLVPAALENQLTVENAQNVKAKAIIEVANGPTTPEADEVFALRNIPVVPDVLANAGGVTVSYFEWDQNMKAEVWSEADVAVKLDETMKAALDAVWEKKVALNCTVREAAFVVALERIEKAMGV</sequence>
<dbReference type="InterPro" id="IPR006097">
    <property type="entry name" value="Glu/Leu/Phe/Val/Trp_DH_dimer"/>
</dbReference>
<dbReference type="Gene3D" id="3.40.50.10860">
    <property type="entry name" value="Leucine Dehydrogenase, chain A, domain 1"/>
    <property type="match status" value="1"/>
</dbReference>
<feature type="active site" description="Proton donor" evidence="4">
    <location>
        <position position="103"/>
    </location>
</feature>
<dbReference type="Gene3D" id="3.40.50.720">
    <property type="entry name" value="NAD(P)-binding Rossmann-like Domain"/>
    <property type="match status" value="1"/>
</dbReference>
<comment type="similarity">
    <text evidence="1 3 7">Belongs to the Glu/Leu/Phe/Val dehydrogenases family.</text>
</comment>
<dbReference type="PANTHER" id="PTHR11606">
    <property type="entry name" value="GLUTAMATE DEHYDROGENASE"/>
    <property type="match status" value="1"/>
</dbReference>
<gene>
    <name evidence="9" type="ORF">UX09_C0018G0007</name>
</gene>
<dbReference type="InterPro" id="IPR014362">
    <property type="entry name" value="Glu_DH"/>
</dbReference>
<dbReference type="GO" id="GO:0006538">
    <property type="term" value="P:L-glutamate catabolic process"/>
    <property type="evidence" value="ECO:0007669"/>
    <property type="project" value="TreeGrafter"/>
</dbReference>
<dbReference type="InterPro" id="IPR006096">
    <property type="entry name" value="Glu/Leu/Phe/Val/Trp_DH_C"/>
</dbReference>
<dbReference type="PROSITE" id="PS00074">
    <property type="entry name" value="GLFV_DEHYDROGENASE"/>
    <property type="match status" value="1"/>
</dbReference>
<dbReference type="Pfam" id="PF00208">
    <property type="entry name" value="ELFV_dehydrog"/>
    <property type="match status" value="1"/>
</dbReference>
<feature type="domain" description="Glutamate/phenylalanine/leucine/valine/L-tryptophan dehydrogenase C-terminal" evidence="8">
    <location>
        <begin position="167"/>
        <end position="394"/>
    </location>
</feature>
<dbReference type="AlphaFoldDB" id="A0A0G1QI63"/>
<dbReference type="PATRIC" id="fig|1618993.3.peg.442"/>
<dbReference type="InterPro" id="IPR033922">
    <property type="entry name" value="NAD_bind_Glu_DH"/>
</dbReference>
<evidence type="ECO:0000256" key="6">
    <source>
        <dbReference type="PIRSR" id="PIRSR000185-3"/>
    </source>
</evidence>
<feature type="binding site" evidence="5">
    <location>
        <position position="91"/>
    </location>
    <ligand>
        <name>substrate</name>
    </ligand>
</feature>
<feature type="binding site" evidence="5">
    <location>
        <position position="174"/>
    </location>
    <ligand>
        <name>NAD(+)</name>
        <dbReference type="ChEBI" id="CHEBI:57540"/>
    </ligand>
</feature>
<feature type="binding site" evidence="5">
    <location>
        <position position="333"/>
    </location>
    <ligand>
        <name>substrate</name>
    </ligand>
</feature>
<comment type="caution">
    <text evidence="9">The sequence shown here is derived from an EMBL/GenBank/DDBJ whole genome shotgun (WGS) entry which is preliminary data.</text>
</comment>
<dbReference type="SUPFAM" id="SSF53223">
    <property type="entry name" value="Aminoacid dehydrogenase-like, N-terminal domain"/>
    <property type="match status" value="1"/>
</dbReference>
<feature type="binding site" evidence="5">
    <location>
        <position position="67"/>
    </location>
    <ligand>
        <name>substrate</name>
    </ligand>
</feature>
<dbReference type="EMBL" id="LCKW01000018">
    <property type="protein sequence ID" value="KKU08380.1"/>
    <property type="molecule type" value="Genomic_DNA"/>
</dbReference>
<dbReference type="STRING" id="1618993.UX09_C0018G0007"/>
<dbReference type="InterPro" id="IPR036291">
    <property type="entry name" value="NAD(P)-bd_dom_sf"/>
</dbReference>
<dbReference type="SUPFAM" id="SSF51735">
    <property type="entry name" value="NAD(P)-binding Rossmann-fold domains"/>
    <property type="match status" value="1"/>
</dbReference>
<evidence type="ECO:0000256" key="1">
    <source>
        <dbReference type="ARBA" id="ARBA00006382"/>
    </source>
</evidence>
<evidence type="ECO:0000313" key="9">
    <source>
        <dbReference type="EMBL" id="KKU08380.1"/>
    </source>
</evidence>
<keyword evidence="5" id="KW-0547">Nucleotide-binding</keyword>
<reference evidence="9 10" key="1">
    <citation type="journal article" date="2015" name="Nature">
        <title>rRNA introns, odd ribosomes, and small enigmatic genomes across a large radiation of phyla.</title>
        <authorList>
            <person name="Brown C.T."/>
            <person name="Hug L.A."/>
            <person name="Thomas B.C."/>
            <person name="Sharon I."/>
            <person name="Castelle C.J."/>
            <person name="Singh A."/>
            <person name="Wilkins M.J."/>
            <person name="Williams K.H."/>
            <person name="Banfield J.F."/>
        </authorList>
    </citation>
    <scope>NUCLEOTIDE SEQUENCE [LARGE SCALE GENOMIC DNA]</scope>
</reference>
<dbReference type="PRINTS" id="PR00082">
    <property type="entry name" value="GLFDHDRGNASE"/>
</dbReference>
<evidence type="ECO:0000313" key="10">
    <source>
        <dbReference type="Proteomes" id="UP000034354"/>
    </source>
</evidence>
<keyword evidence="5" id="KW-0520">NAD</keyword>
<evidence type="ECO:0000256" key="4">
    <source>
        <dbReference type="PIRSR" id="PIRSR000185-1"/>
    </source>
</evidence>
<accession>A0A0G1QI63</accession>
<dbReference type="Pfam" id="PF02812">
    <property type="entry name" value="ELFV_dehydrog_N"/>
    <property type="match status" value="2"/>
</dbReference>
<dbReference type="GO" id="GO:0004352">
    <property type="term" value="F:glutamate dehydrogenase (NAD+) activity"/>
    <property type="evidence" value="ECO:0007669"/>
    <property type="project" value="TreeGrafter"/>
</dbReference>
<evidence type="ECO:0000256" key="5">
    <source>
        <dbReference type="PIRSR" id="PIRSR000185-2"/>
    </source>
</evidence>
<dbReference type="GO" id="GO:0000166">
    <property type="term" value="F:nucleotide binding"/>
    <property type="evidence" value="ECO:0007669"/>
    <property type="project" value="UniProtKB-KW"/>
</dbReference>
<dbReference type="InterPro" id="IPR046346">
    <property type="entry name" value="Aminoacid_DH-like_N_sf"/>
</dbReference>